<dbReference type="FunFam" id="3.20.19.10:FF:000001">
    <property type="entry name" value="Aconitate hydratase"/>
    <property type="match status" value="1"/>
</dbReference>
<dbReference type="Gene3D" id="6.10.190.10">
    <property type="match status" value="1"/>
</dbReference>
<dbReference type="AlphaFoldDB" id="A0AAE0S2W4"/>
<dbReference type="GO" id="GO:0046872">
    <property type="term" value="F:metal ion binding"/>
    <property type="evidence" value="ECO:0007669"/>
    <property type="project" value="UniProtKB-KW"/>
</dbReference>
<name>A0AAE0S2W4_9BIVA</name>
<dbReference type="PROSITE" id="PS01244">
    <property type="entry name" value="ACONITASE_2"/>
    <property type="match status" value="1"/>
</dbReference>
<reference evidence="9" key="1">
    <citation type="journal article" date="2021" name="Genome Biol. Evol.">
        <title>A High-Quality Reference Genome for a Parasitic Bivalve with Doubly Uniparental Inheritance (Bivalvia: Unionida).</title>
        <authorList>
            <person name="Smith C.H."/>
        </authorList>
    </citation>
    <scope>NUCLEOTIDE SEQUENCE</scope>
    <source>
        <strain evidence="9">CHS0354</strain>
    </source>
</reference>
<evidence type="ECO:0000259" key="7">
    <source>
        <dbReference type="Pfam" id="PF00330"/>
    </source>
</evidence>
<evidence type="ECO:0000256" key="2">
    <source>
        <dbReference type="ARBA" id="ARBA00007185"/>
    </source>
</evidence>
<evidence type="ECO:0000313" key="10">
    <source>
        <dbReference type="Proteomes" id="UP001195483"/>
    </source>
</evidence>
<dbReference type="InterPro" id="IPR000573">
    <property type="entry name" value="AconitaseA/IPMdHydase_ssu_swvl"/>
</dbReference>
<keyword evidence="4" id="KW-0408">Iron</keyword>
<dbReference type="Gene3D" id="3.30.499.10">
    <property type="entry name" value="Aconitase, domain 3"/>
    <property type="match status" value="2"/>
</dbReference>
<keyword evidence="5" id="KW-0411">Iron-sulfur</keyword>
<evidence type="ECO:0000313" key="9">
    <source>
        <dbReference type="EMBL" id="KAK3584193.1"/>
    </source>
</evidence>
<comment type="caution">
    <text evidence="9">The sequence shown here is derived from an EMBL/GenBank/DDBJ whole genome shotgun (WGS) entry which is preliminary data.</text>
</comment>
<dbReference type="InterPro" id="IPR044137">
    <property type="entry name" value="AcnA_IRP_Swivel"/>
</dbReference>
<accession>A0AAE0S2W4</accession>
<dbReference type="PROSITE" id="PS00450">
    <property type="entry name" value="ACONITASE_1"/>
    <property type="match status" value="1"/>
</dbReference>
<sequence>MINGVGVLGWGVGGIEAESAMLGQPIYMKIPQVIGFKLTGKLNEGVTSTDLVLTVTQILRKRGVVEKFVEFFGPGLDKLSLADRATIANMAPEYGATMGFFPVDGETLRYMKDTGRDANLISLVEAYMKEQGCSARLIRQTLSLRMYLNWILSTVEPCLAGPKRPQDKVFLKDMKKTWQDALTAPTASRGFELKPDKLADVAKIDGVDGSLSHGSVVIAAITSCTNTSNPSVMIGAGLVAKKAAARGLKAKPWVKTSLAPGSRVVTEYLNRTDLTRYLDEVGFYTVGYGCTTCIASVLSGNRNFEGRVHPEVKANYLASPLLVVVYALAGTVNIDLMNDPIAHDASGKPVFMKDIWPSHQEIQAEVSKITGELFKTVYSNTDAYSAEWKTIKTQKTKAYEWDSTSTYIQNPPFFKTMKPEVPPLSNIKGARVLLKLGDSITTDHISPAGSFKADTPAGKFLTGNGVSPADFNSYGSRRGNDRIMTRGTFANIRIRNQILKDTEGGFTKYFPSGETIPVYDAAIKYAENNTPLVILAGAEYGSGSSRDWAAKGTYLLGVRAVIAASYERIHRSNLVGMGVLPLQFKTEKRMSRWGLPVKRSSRLKGLIN</sequence>
<evidence type="ECO:0000256" key="5">
    <source>
        <dbReference type="ARBA" id="ARBA00023014"/>
    </source>
</evidence>
<evidence type="ECO:0000256" key="1">
    <source>
        <dbReference type="ARBA" id="ARBA00001966"/>
    </source>
</evidence>
<evidence type="ECO:0000259" key="8">
    <source>
        <dbReference type="Pfam" id="PF00694"/>
    </source>
</evidence>
<feature type="domain" description="Aconitase A/isopropylmalate dehydratase small subunit swivel" evidence="8">
    <location>
        <begin position="459"/>
        <end position="586"/>
    </location>
</feature>
<dbReference type="SUPFAM" id="SSF53732">
    <property type="entry name" value="Aconitase iron-sulfur domain"/>
    <property type="match status" value="1"/>
</dbReference>
<protein>
    <recommendedName>
        <fullName evidence="11">Aconitate hydratase</fullName>
    </recommendedName>
</protein>
<evidence type="ECO:0000256" key="4">
    <source>
        <dbReference type="ARBA" id="ARBA00023004"/>
    </source>
</evidence>
<reference evidence="9" key="3">
    <citation type="submission" date="2023-05" db="EMBL/GenBank/DDBJ databases">
        <authorList>
            <person name="Smith C.H."/>
        </authorList>
    </citation>
    <scope>NUCLEOTIDE SEQUENCE</scope>
    <source>
        <strain evidence="9">CHS0354</strain>
        <tissue evidence="9">Mantle</tissue>
    </source>
</reference>
<dbReference type="InterPro" id="IPR018136">
    <property type="entry name" value="Aconitase_4Fe-4S_BS"/>
</dbReference>
<comment type="similarity">
    <text evidence="2">Belongs to the aconitase/IPM isomerase family.</text>
</comment>
<dbReference type="InterPro" id="IPR036008">
    <property type="entry name" value="Aconitase_4Fe-4S_dom"/>
</dbReference>
<dbReference type="InterPro" id="IPR015928">
    <property type="entry name" value="Aconitase/3IPM_dehydase_swvl"/>
</dbReference>
<dbReference type="InterPro" id="IPR015931">
    <property type="entry name" value="Acnase/IPM_dHydase_lsu_aba_1/3"/>
</dbReference>
<organism evidence="9 10">
    <name type="scientific">Potamilus streckersoni</name>
    <dbReference type="NCBI Taxonomy" id="2493646"/>
    <lineage>
        <taxon>Eukaryota</taxon>
        <taxon>Metazoa</taxon>
        <taxon>Spiralia</taxon>
        <taxon>Lophotrochozoa</taxon>
        <taxon>Mollusca</taxon>
        <taxon>Bivalvia</taxon>
        <taxon>Autobranchia</taxon>
        <taxon>Heteroconchia</taxon>
        <taxon>Palaeoheterodonta</taxon>
        <taxon>Unionida</taxon>
        <taxon>Unionoidea</taxon>
        <taxon>Unionidae</taxon>
        <taxon>Ambleminae</taxon>
        <taxon>Lampsilini</taxon>
        <taxon>Potamilus</taxon>
    </lineage>
</organism>
<dbReference type="CDD" id="cd01580">
    <property type="entry name" value="AcnA_IRP_Swivel"/>
    <property type="match status" value="1"/>
</dbReference>
<dbReference type="EMBL" id="JAEAOA010002069">
    <property type="protein sequence ID" value="KAK3584193.1"/>
    <property type="molecule type" value="Genomic_DNA"/>
</dbReference>
<proteinExistence type="inferred from homology"/>
<dbReference type="PRINTS" id="PR00415">
    <property type="entry name" value="ACONITASE"/>
</dbReference>
<reference evidence="9" key="2">
    <citation type="journal article" date="2021" name="Genome Biol. Evol.">
        <title>Developing a high-quality reference genome for a parasitic bivalve with doubly uniparental inheritance (Bivalvia: Unionida).</title>
        <authorList>
            <person name="Smith C.H."/>
        </authorList>
    </citation>
    <scope>NUCLEOTIDE SEQUENCE</scope>
    <source>
        <strain evidence="9">CHS0354</strain>
        <tissue evidence="9">Mantle</tissue>
    </source>
</reference>
<dbReference type="GO" id="GO:0016829">
    <property type="term" value="F:lyase activity"/>
    <property type="evidence" value="ECO:0007669"/>
    <property type="project" value="UniProtKB-KW"/>
</dbReference>
<keyword evidence="10" id="KW-1185">Reference proteome</keyword>
<evidence type="ECO:0008006" key="11">
    <source>
        <dbReference type="Google" id="ProtNLM"/>
    </source>
</evidence>
<evidence type="ECO:0000256" key="3">
    <source>
        <dbReference type="ARBA" id="ARBA00022723"/>
    </source>
</evidence>
<keyword evidence="6" id="KW-0456">Lyase</keyword>
<gene>
    <name evidence="9" type="ORF">CHS0354_035274</name>
</gene>
<dbReference type="InterPro" id="IPR001030">
    <property type="entry name" value="Acoase/IPM_deHydtase_lsu_aba"/>
</dbReference>
<dbReference type="SUPFAM" id="SSF52016">
    <property type="entry name" value="LeuD/IlvD-like"/>
    <property type="match status" value="1"/>
</dbReference>
<dbReference type="GO" id="GO:0051536">
    <property type="term" value="F:iron-sulfur cluster binding"/>
    <property type="evidence" value="ECO:0007669"/>
    <property type="project" value="UniProtKB-KW"/>
</dbReference>
<evidence type="ECO:0000256" key="6">
    <source>
        <dbReference type="ARBA" id="ARBA00023239"/>
    </source>
</evidence>
<dbReference type="Gene3D" id="3.20.19.10">
    <property type="entry name" value="Aconitase, domain 4"/>
    <property type="match status" value="1"/>
</dbReference>
<keyword evidence="3" id="KW-0479">Metal-binding</keyword>
<dbReference type="Proteomes" id="UP001195483">
    <property type="component" value="Unassembled WGS sequence"/>
</dbReference>
<feature type="domain" description="Aconitase/3-isopropylmalate dehydratase large subunit alpha/beta/alpha" evidence="7">
    <location>
        <begin position="1"/>
        <end position="330"/>
    </location>
</feature>
<dbReference type="InterPro" id="IPR006249">
    <property type="entry name" value="Aconitase/IRP2"/>
</dbReference>
<dbReference type="PANTHER" id="PTHR11670">
    <property type="entry name" value="ACONITASE/IRON-RESPONSIVE ELEMENT FAMILY MEMBER"/>
    <property type="match status" value="1"/>
</dbReference>
<dbReference type="Pfam" id="PF00694">
    <property type="entry name" value="Aconitase_C"/>
    <property type="match status" value="1"/>
</dbReference>
<dbReference type="Pfam" id="PF00330">
    <property type="entry name" value="Aconitase"/>
    <property type="match status" value="1"/>
</dbReference>
<comment type="cofactor">
    <cofactor evidence="1">
        <name>[4Fe-4S] cluster</name>
        <dbReference type="ChEBI" id="CHEBI:49883"/>
    </cofactor>
</comment>